<comment type="caution">
    <text evidence="2">The sequence shown here is derived from an EMBL/GenBank/DDBJ whole genome shotgun (WGS) entry which is preliminary data.</text>
</comment>
<dbReference type="Proteomes" id="UP000225706">
    <property type="component" value="Unassembled WGS sequence"/>
</dbReference>
<evidence type="ECO:0000313" key="3">
    <source>
        <dbReference type="Proteomes" id="UP000225706"/>
    </source>
</evidence>
<organism evidence="2 3">
    <name type="scientific">Stylophora pistillata</name>
    <name type="common">Smooth cauliflower coral</name>
    <dbReference type="NCBI Taxonomy" id="50429"/>
    <lineage>
        <taxon>Eukaryota</taxon>
        <taxon>Metazoa</taxon>
        <taxon>Cnidaria</taxon>
        <taxon>Anthozoa</taxon>
        <taxon>Hexacorallia</taxon>
        <taxon>Scleractinia</taxon>
        <taxon>Astrocoeniina</taxon>
        <taxon>Pocilloporidae</taxon>
        <taxon>Stylophora</taxon>
    </lineage>
</organism>
<dbReference type="STRING" id="50429.A0A2B4R056"/>
<feature type="domain" description="Reverse transcriptase" evidence="1">
    <location>
        <begin position="58"/>
        <end position="169"/>
    </location>
</feature>
<dbReference type="PANTHER" id="PTHR47331:SF5">
    <property type="entry name" value="RIBONUCLEASE H"/>
    <property type="match status" value="1"/>
</dbReference>
<name>A0A2B4R056_STYPI</name>
<dbReference type="Gene3D" id="3.10.10.10">
    <property type="entry name" value="HIV Type 1 Reverse Transcriptase, subunit A, domain 1"/>
    <property type="match status" value="1"/>
</dbReference>
<dbReference type="SUPFAM" id="SSF56672">
    <property type="entry name" value="DNA/RNA polymerases"/>
    <property type="match status" value="1"/>
</dbReference>
<dbReference type="PANTHER" id="PTHR47331">
    <property type="entry name" value="PHD-TYPE DOMAIN-CONTAINING PROTEIN"/>
    <property type="match status" value="1"/>
</dbReference>
<reference evidence="3" key="1">
    <citation type="journal article" date="2017" name="bioRxiv">
        <title>Comparative analysis of the genomes of Stylophora pistillata and Acropora digitifera provides evidence for extensive differences between species of corals.</title>
        <authorList>
            <person name="Voolstra C.R."/>
            <person name="Li Y."/>
            <person name="Liew Y.J."/>
            <person name="Baumgarten S."/>
            <person name="Zoccola D."/>
            <person name="Flot J.-F."/>
            <person name="Tambutte S."/>
            <person name="Allemand D."/>
            <person name="Aranda M."/>
        </authorList>
    </citation>
    <scope>NUCLEOTIDE SEQUENCE [LARGE SCALE GENOMIC DNA]</scope>
</reference>
<dbReference type="InterPro" id="IPR000477">
    <property type="entry name" value="RT_dom"/>
</dbReference>
<dbReference type="EMBL" id="LSMT01001879">
    <property type="protein sequence ID" value="PFX11794.1"/>
    <property type="molecule type" value="Genomic_DNA"/>
</dbReference>
<evidence type="ECO:0000313" key="2">
    <source>
        <dbReference type="EMBL" id="PFX11794.1"/>
    </source>
</evidence>
<keyword evidence="3" id="KW-1185">Reference proteome</keyword>
<dbReference type="InterPro" id="IPR008042">
    <property type="entry name" value="Retrotrans_Pao"/>
</dbReference>
<accession>A0A2B4R056</accession>
<dbReference type="Pfam" id="PF05380">
    <property type="entry name" value="Peptidase_A17"/>
    <property type="match status" value="1"/>
</dbReference>
<sequence length="397" mass="44752">MPHRAVIRDNAESTKLRVVYDASARAYDGAPSLNECLHTGPSLQNELWNVIVRNRFHPIAVAGDMRKAFLQIRVKEAERDALRFHWIKDKSTEKLEVLRFTRVVFGLVPSPLLLNAVIQQHLESVQSEYPGNVQEIKNSLYVDDLITGDTTMEGAQQLKHHAVEIFNCARFTLHKWHSNVPELVGDCTDDEPSFAKQQLGASSAREECKLLGLKWDKGDNTLHVSLPSPPATLTKRGILANLAKIYDPLGLVSPAMLEGKQIYRETSEMKLSWDTPLPEGIAKRWLKWDKNAPDDVYFPRSLVQYQEPVDNIKLHAFGDASIHGVCAAVYAVVTQFSPFCNPFCNRLQPSIGVDDSINFIPKSVGCRVSLNIFTETHCASLNYMCCHTIIYEHLKFL</sequence>
<dbReference type="AlphaFoldDB" id="A0A2B4R056"/>
<dbReference type="InterPro" id="IPR043128">
    <property type="entry name" value="Rev_trsase/Diguanyl_cyclase"/>
</dbReference>
<protein>
    <recommendedName>
        <fullName evidence="1">Reverse transcriptase domain-containing protein</fullName>
    </recommendedName>
</protein>
<dbReference type="Gene3D" id="3.30.70.270">
    <property type="match status" value="1"/>
</dbReference>
<dbReference type="OrthoDB" id="5978060at2759"/>
<dbReference type="Pfam" id="PF00078">
    <property type="entry name" value="RVT_1"/>
    <property type="match status" value="1"/>
</dbReference>
<dbReference type="InterPro" id="IPR043502">
    <property type="entry name" value="DNA/RNA_pol_sf"/>
</dbReference>
<proteinExistence type="predicted"/>
<gene>
    <name evidence="2" type="ORF">AWC38_SpisGene24359</name>
</gene>
<evidence type="ECO:0000259" key="1">
    <source>
        <dbReference type="Pfam" id="PF00078"/>
    </source>
</evidence>